<proteinExistence type="predicted"/>
<dbReference type="EMBL" id="JRPN01000201">
    <property type="protein sequence ID" value="KGT72748.1"/>
    <property type="molecule type" value="Genomic_DNA"/>
</dbReference>
<comment type="caution">
    <text evidence="1">The sequence shown here is derived from an EMBL/GenBank/DDBJ whole genome shotgun (WGS) entry which is preliminary data.</text>
</comment>
<dbReference type="SUPFAM" id="SSF48452">
    <property type="entry name" value="TPR-like"/>
    <property type="match status" value="1"/>
</dbReference>
<dbReference type="InterPro" id="IPR011990">
    <property type="entry name" value="TPR-like_helical_dom_sf"/>
</dbReference>
<feature type="non-terminal residue" evidence="1">
    <location>
        <position position="263"/>
    </location>
</feature>
<dbReference type="AlphaFoldDB" id="A0A0A3YGB7"/>
<evidence type="ECO:0000313" key="1">
    <source>
        <dbReference type="EMBL" id="KGT72748.1"/>
    </source>
</evidence>
<evidence type="ECO:0008006" key="3">
    <source>
        <dbReference type="Google" id="ProtNLM"/>
    </source>
</evidence>
<organism evidence="1 2">
    <name type="scientific">Bradyrhizobium japonicum</name>
    <dbReference type="NCBI Taxonomy" id="375"/>
    <lineage>
        <taxon>Bacteria</taxon>
        <taxon>Pseudomonadati</taxon>
        <taxon>Pseudomonadota</taxon>
        <taxon>Alphaproteobacteria</taxon>
        <taxon>Hyphomicrobiales</taxon>
        <taxon>Nitrobacteraceae</taxon>
        <taxon>Bradyrhizobium</taxon>
    </lineage>
</organism>
<protein>
    <recommendedName>
        <fullName evidence="3">HTH cro/C1-type domain-containing protein</fullName>
    </recommendedName>
</protein>
<dbReference type="Proteomes" id="UP000030377">
    <property type="component" value="Unassembled WGS sequence"/>
</dbReference>
<accession>A0A0A3YGB7</accession>
<sequence>MKYELRQSIKRQLWRRGWKNGDLAAAANLYPSDFSNFMNVNGTRTFPIDAIDTITETFGLPIGEYYPLYFGECYNKDKIIKHRFEEFLYRCKVNHFHQLSEQILSAIVTEKNSHLDVVFVVANRLFEEKKLEEALPLIELIIEHDPNRSAQRLATCYFYRFFIVRDKSMEQGYQALVQMLEYITYMPHDVQLEAYMRIITFFYAREDWQFVWEYGKKLEHLAKEGKYYGEALLYQSFVAKAWGKIEEALEITSKYEQVNDYYK</sequence>
<reference evidence="1 2" key="1">
    <citation type="submission" date="2014-09" db="EMBL/GenBank/DDBJ databases">
        <title>Draft genome of Bradyrhizobium japonicum Is-34.</title>
        <authorList>
            <person name="Tsurumaru H."/>
            <person name="Yamakawa T."/>
            <person name="Hashimoto S."/>
            <person name="Okizaki K."/>
            <person name="Kanesaki Y."/>
            <person name="Yoshikawa H."/>
            <person name="Yajima S."/>
        </authorList>
    </citation>
    <scope>NUCLEOTIDE SEQUENCE [LARGE SCALE GENOMIC DNA]</scope>
    <source>
        <strain evidence="1 2">Is-34</strain>
    </source>
</reference>
<gene>
    <name evidence="1" type="ORF">MA20_48465</name>
</gene>
<dbReference type="Gene3D" id="1.25.40.10">
    <property type="entry name" value="Tetratricopeptide repeat domain"/>
    <property type="match status" value="1"/>
</dbReference>
<name>A0A0A3YGB7_BRAJP</name>
<evidence type="ECO:0000313" key="2">
    <source>
        <dbReference type="Proteomes" id="UP000030377"/>
    </source>
</evidence>